<dbReference type="InterPro" id="IPR000212">
    <property type="entry name" value="DNA_helicase_UvrD/REP"/>
</dbReference>
<evidence type="ECO:0000256" key="3">
    <source>
        <dbReference type="ARBA" id="ARBA00022806"/>
    </source>
</evidence>
<keyword evidence="4" id="KW-0067">ATP-binding</keyword>
<gene>
    <name evidence="6" type="ORF">E3T47_05185</name>
</gene>
<keyword evidence="1" id="KW-0547">Nucleotide-binding</keyword>
<comment type="caution">
    <text evidence="6">The sequence shown here is derived from an EMBL/GenBank/DDBJ whole genome shotgun (WGS) entry which is preliminary data.</text>
</comment>
<evidence type="ECO:0000256" key="4">
    <source>
        <dbReference type="ARBA" id="ARBA00022840"/>
    </source>
</evidence>
<protein>
    <submittedName>
        <fullName evidence="6">ATP-dependent helicase</fullName>
    </submittedName>
</protein>
<evidence type="ECO:0000313" key="7">
    <source>
        <dbReference type="Proteomes" id="UP000298154"/>
    </source>
</evidence>
<name>A0A4R9AQA8_9MICO</name>
<dbReference type="SUPFAM" id="SSF52540">
    <property type="entry name" value="P-loop containing nucleoside triphosphate hydrolases"/>
    <property type="match status" value="1"/>
</dbReference>
<dbReference type="AlphaFoldDB" id="A0A4R9AQA8"/>
<dbReference type="Proteomes" id="UP000298154">
    <property type="component" value="Unassembled WGS sequence"/>
</dbReference>
<dbReference type="EMBL" id="SOHK01000007">
    <property type="protein sequence ID" value="TFD67988.1"/>
    <property type="molecule type" value="Genomic_DNA"/>
</dbReference>
<dbReference type="InterPro" id="IPR014016">
    <property type="entry name" value="UvrD-like_ATP-bd"/>
</dbReference>
<dbReference type="InterPro" id="IPR027417">
    <property type="entry name" value="P-loop_NTPase"/>
</dbReference>
<feature type="domain" description="UvrD-like helicase ATP-binding" evidence="5">
    <location>
        <begin position="9"/>
        <end position="54"/>
    </location>
</feature>
<dbReference type="PANTHER" id="PTHR11070">
    <property type="entry name" value="UVRD / RECB / PCRA DNA HELICASE FAMILY MEMBER"/>
    <property type="match status" value="1"/>
</dbReference>
<dbReference type="OrthoDB" id="5107704at2"/>
<organism evidence="6 7">
    <name type="scientific">Cryobacterium ruanii</name>
    <dbReference type="NCBI Taxonomy" id="1259197"/>
    <lineage>
        <taxon>Bacteria</taxon>
        <taxon>Bacillati</taxon>
        <taxon>Actinomycetota</taxon>
        <taxon>Actinomycetes</taxon>
        <taxon>Micrococcales</taxon>
        <taxon>Microbacteriaceae</taxon>
        <taxon>Cryobacterium</taxon>
    </lineage>
</organism>
<dbReference type="Pfam" id="PF00580">
    <property type="entry name" value="UvrD-helicase"/>
    <property type="match status" value="1"/>
</dbReference>
<accession>A0A4R9AQA8</accession>
<keyword evidence="2" id="KW-0378">Hydrolase</keyword>
<dbReference type="GO" id="GO:0003678">
    <property type="term" value="F:DNA helicase activity"/>
    <property type="evidence" value="ECO:0007669"/>
    <property type="project" value="InterPro"/>
</dbReference>
<evidence type="ECO:0000259" key="5">
    <source>
        <dbReference type="Pfam" id="PF00580"/>
    </source>
</evidence>
<keyword evidence="3 6" id="KW-0347">Helicase</keyword>
<sequence length="357" mass="39874">MPLHSSNRAFIAAAGSGKTEDLVNRALAIPPDEGILLTTFTNNGAKEIRERLIQKRGVVPSNIDVLTWFAFLLRHGVKPYQQTFLDVNVVAGLINVKRLGRPRKGTIAYYVNSSNRVYGEFLAEFVLLLNAEANGAVVDRVTRIYKHFFFDEIQDISARDFEVVHLFLDSPMAVTLSGDPRQATFSTTTSRTNRKWSGFGIADWLEGLDAERVLRLEEHNFSRRCVQDICDFGDKIFPQLTPTSSLNTTSTEHDGVFLVRTTDVDAYVNAFAPQLLVWQKTSNTYGLSARNMGEVKGLTFPRVLIGPTVPMEEYLRKGLVLVPGARSKLYVAATRARQSATIVLDKPGNCQLPYWSP</sequence>
<evidence type="ECO:0000256" key="1">
    <source>
        <dbReference type="ARBA" id="ARBA00022741"/>
    </source>
</evidence>
<dbReference type="GO" id="GO:0003677">
    <property type="term" value="F:DNA binding"/>
    <property type="evidence" value="ECO:0007669"/>
    <property type="project" value="InterPro"/>
</dbReference>
<evidence type="ECO:0000256" key="2">
    <source>
        <dbReference type="ARBA" id="ARBA00022801"/>
    </source>
</evidence>
<dbReference type="Gene3D" id="3.40.50.300">
    <property type="entry name" value="P-loop containing nucleotide triphosphate hydrolases"/>
    <property type="match status" value="1"/>
</dbReference>
<evidence type="ECO:0000313" key="6">
    <source>
        <dbReference type="EMBL" id="TFD67988.1"/>
    </source>
</evidence>
<dbReference type="GO" id="GO:0016787">
    <property type="term" value="F:hydrolase activity"/>
    <property type="evidence" value="ECO:0007669"/>
    <property type="project" value="UniProtKB-KW"/>
</dbReference>
<reference evidence="6 7" key="1">
    <citation type="submission" date="2019-03" db="EMBL/GenBank/DDBJ databases">
        <title>Genomics of glacier-inhabiting Cryobacterium strains.</title>
        <authorList>
            <person name="Liu Q."/>
            <person name="Xin Y.-H."/>
        </authorList>
    </citation>
    <scope>NUCLEOTIDE SEQUENCE [LARGE SCALE GENOMIC DNA]</scope>
    <source>
        <strain evidence="6 7">Sr36</strain>
    </source>
</reference>
<proteinExistence type="predicted"/>
<keyword evidence="7" id="KW-1185">Reference proteome</keyword>
<dbReference type="GO" id="GO:0005524">
    <property type="term" value="F:ATP binding"/>
    <property type="evidence" value="ECO:0007669"/>
    <property type="project" value="UniProtKB-KW"/>
</dbReference>